<name>A0A328C6E8_9DELT</name>
<dbReference type="AlphaFoldDB" id="A0A328C6E8"/>
<proteinExistence type="predicted"/>
<dbReference type="Pfam" id="PF01042">
    <property type="entry name" value="Ribonuc_L-PSP"/>
    <property type="match status" value="1"/>
</dbReference>
<accession>A0A328C6E8</accession>
<dbReference type="InterPro" id="IPR006175">
    <property type="entry name" value="YjgF/YER057c/UK114"/>
</dbReference>
<dbReference type="InterPro" id="IPR035959">
    <property type="entry name" value="RutC-like_sf"/>
</dbReference>
<evidence type="ECO:0000313" key="2">
    <source>
        <dbReference type="Proteomes" id="UP000249169"/>
    </source>
</evidence>
<dbReference type="PANTHER" id="PTHR11803:SF48">
    <property type="entry name" value="2-AMINOMUCONATE DEAMINASE"/>
    <property type="match status" value="1"/>
</dbReference>
<dbReference type="Gene3D" id="3.30.1330.40">
    <property type="entry name" value="RutC-like"/>
    <property type="match status" value="1"/>
</dbReference>
<dbReference type="PANTHER" id="PTHR11803">
    <property type="entry name" value="2-IMINOBUTANOATE/2-IMINOPROPANOATE DEAMINASE RIDA"/>
    <property type="match status" value="1"/>
</dbReference>
<dbReference type="CDD" id="cd00448">
    <property type="entry name" value="YjgF_YER057c_UK114_family"/>
    <property type="match status" value="1"/>
</dbReference>
<comment type="caution">
    <text evidence="1">The sequence shown here is derived from an EMBL/GenBank/DDBJ whole genome shotgun (WGS) entry which is preliminary data.</text>
</comment>
<evidence type="ECO:0000313" key="1">
    <source>
        <dbReference type="EMBL" id="RAL22138.1"/>
    </source>
</evidence>
<dbReference type="GO" id="GO:0019239">
    <property type="term" value="F:deaminase activity"/>
    <property type="evidence" value="ECO:0007669"/>
    <property type="project" value="TreeGrafter"/>
</dbReference>
<keyword evidence="2" id="KW-1185">Reference proteome</keyword>
<gene>
    <name evidence="1" type="ORF">DL240_09795</name>
</gene>
<protein>
    <submittedName>
        <fullName evidence="1">2-aminomuconate deaminase</fullName>
    </submittedName>
</protein>
<dbReference type="Proteomes" id="UP000249169">
    <property type="component" value="Unassembled WGS sequence"/>
</dbReference>
<organism evidence="1 2">
    <name type="scientific">Lujinxingia litoralis</name>
    <dbReference type="NCBI Taxonomy" id="2211119"/>
    <lineage>
        <taxon>Bacteria</taxon>
        <taxon>Deltaproteobacteria</taxon>
        <taxon>Bradymonadales</taxon>
        <taxon>Lujinxingiaceae</taxon>
        <taxon>Lujinxingia</taxon>
    </lineage>
</organism>
<dbReference type="OrthoDB" id="9799840at2"/>
<dbReference type="RefSeq" id="WP_111729709.1">
    <property type="nucleotide sequence ID" value="NZ_QHKO01000004.1"/>
</dbReference>
<dbReference type="GO" id="GO:0005829">
    <property type="term" value="C:cytosol"/>
    <property type="evidence" value="ECO:0007669"/>
    <property type="project" value="TreeGrafter"/>
</dbReference>
<reference evidence="1 2" key="1">
    <citation type="submission" date="2018-05" db="EMBL/GenBank/DDBJ databases">
        <title>Lujinxingia marina gen. nov. sp. nov., a new facultative anaerobic member of the class Deltaproteobacteria, and proposal of Lujinxingaceae fam. nov.</title>
        <authorList>
            <person name="Li C.-M."/>
        </authorList>
    </citation>
    <scope>NUCLEOTIDE SEQUENCE [LARGE SCALE GENOMIC DNA]</scope>
    <source>
        <strain evidence="1 2">B210</strain>
    </source>
</reference>
<sequence length="144" mass="15875">MSSTPYILNDRAQALAHYPHARRVGDLIFVSGVSCRRPDNTHVGVTRAADGTILRDIATQTEAVIQNIARILEEAGAGLEHLVDITTFLIDMNDFEGYNQAYNRFFDADTGPTRTTVAVHQLPHPNLAIEMKAVAYLPLSQTAR</sequence>
<dbReference type="EMBL" id="QHKO01000004">
    <property type="protein sequence ID" value="RAL22138.1"/>
    <property type="molecule type" value="Genomic_DNA"/>
</dbReference>
<dbReference type="SUPFAM" id="SSF55298">
    <property type="entry name" value="YjgF-like"/>
    <property type="match status" value="1"/>
</dbReference>